<evidence type="ECO:0008006" key="9">
    <source>
        <dbReference type="Google" id="ProtNLM"/>
    </source>
</evidence>
<feature type="transmembrane region" description="Helical" evidence="6">
    <location>
        <begin position="7"/>
        <end position="28"/>
    </location>
</feature>
<proteinExistence type="predicted"/>
<evidence type="ECO:0000256" key="3">
    <source>
        <dbReference type="ARBA" id="ARBA00022692"/>
    </source>
</evidence>
<keyword evidence="8" id="KW-1185">Reference proteome</keyword>
<comment type="caution">
    <text evidence="7">The sequence shown here is derived from an EMBL/GenBank/DDBJ whole genome shotgun (WGS) entry which is preliminary data.</text>
</comment>
<dbReference type="Gene3D" id="1.20.1250.20">
    <property type="entry name" value="MFS general substrate transporter like domains"/>
    <property type="match status" value="1"/>
</dbReference>
<dbReference type="PANTHER" id="PTHR23513:SF11">
    <property type="entry name" value="STAPHYLOFERRIN A TRANSPORTER"/>
    <property type="match status" value="1"/>
</dbReference>
<evidence type="ECO:0000256" key="1">
    <source>
        <dbReference type="ARBA" id="ARBA00004651"/>
    </source>
</evidence>
<evidence type="ECO:0000256" key="6">
    <source>
        <dbReference type="SAM" id="Phobius"/>
    </source>
</evidence>
<dbReference type="InterPro" id="IPR036259">
    <property type="entry name" value="MFS_trans_sf"/>
</dbReference>
<feature type="transmembrane region" description="Helical" evidence="6">
    <location>
        <begin position="34"/>
        <end position="56"/>
    </location>
</feature>
<evidence type="ECO:0000313" key="7">
    <source>
        <dbReference type="EMBL" id="GMA86371.1"/>
    </source>
</evidence>
<reference evidence="8" key="1">
    <citation type="journal article" date="2019" name="Int. J. Syst. Evol. Microbiol.">
        <title>The Global Catalogue of Microorganisms (GCM) 10K type strain sequencing project: providing services to taxonomists for standard genome sequencing and annotation.</title>
        <authorList>
            <consortium name="The Broad Institute Genomics Platform"/>
            <consortium name="The Broad Institute Genome Sequencing Center for Infectious Disease"/>
            <person name="Wu L."/>
            <person name="Ma J."/>
        </authorList>
    </citation>
    <scope>NUCLEOTIDE SEQUENCE [LARGE SCALE GENOMIC DNA]</scope>
    <source>
        <strain evidence="8">NBRC 108730</strain>
    </source>
</reference>
<protein>
    <recommendedName>
        <fullName evidence="9">Major facilitator superfamily (MFS) profile domain-containing protein</fullName>
    </recommendedName>
</protein>
<dbReference type="PANTHER" id="PTHR23513">
    <property type="entry name" value="INTEGRAL MEMBRANE EFFLUX PROTEIN-RELATED"/>
    <property type="match status" value="1"/>
</dbReference>
<evidence type="ECO:0000256" key="5">
    <source>
        <dbReference type="ARBA" id="ARBA00023136"/>
    </source>
</evidence>
<keyword evidence="3 6" id="KW-0812">Transmembrane</keyword>
<keyword evidence="4 6" id="KW-1133">Transmembrane helix</keyword>
<dbReference type="SUPFAM" id="SSF103473">
    <property type="entry name" value="MFS general substrate transporter"/>
    <property type="match status" value="1"/>
</dbReference>
<dbReference type="InterPro" id="IPR011701">
    <property type="entry name" value="MFS"/>
</dbReference>
<keyword evidence="2" id="KW-1003">Cell membrane</keyword>
<name>A0ABQ6JFN5_9ACTN</name>
<dbReference type="EMBL" id="BSUZ01000001">
    <property type="protein sequence ID" value="GMA86371.1"/>
    <property type="molecule type" value="Genomic_DNA"/>
</dbReference>
<sequence length="101" mass="10746">MRGRVMALYMAIFMGGTPIGAPVVGWVGETLGPRWTILIGGLVSLVTGLVALVYVVRTRGVRVRYRLGRTPHLQVTSAGAERAAAREVLALDAATDRRSAA</sequence>
<evidence type="ECO:0000313" key="8">
    <source>
        <dbReference type="Proteomes" id="UP001157017"/>
    </source>
</evidence>
<dbReference type="Pfam" id="PF07690">
    <property type="entry name" value="MFS_1"/>
    <property type="match status" value="1"/>
</dbReference>
<gene>
    <name evidence="7" type="ORF">GCM10025868_16210</name>
</gene>
<accession>A0ABQ6JFN5</accession>
<evidence type="ECO:0000256" key="4">
    <source>
        <dbReference type="ARBA" id="ARBA00022989"/>
    </source>
</evidence>
<dbReference type="Proteomes" id="UP001157017">
    <property type="component" value="Unassembled WGS sequence"/>
</dbReference>
<organism evidence="7 8">
    <name type="scientific">Angustibacter aerolatus</name>
    <dbReference type="NCBI Taxonomy" id="1162965"/>
    <lineage>
        <taxon>Bacteria</taxon>
        <taxon>Bacillati</taxon>
        <taxon>Actinomycetota</taxon>
        <taxon>Actinomycetes</taxon>
        <taxon>Kineosporiales</taxon>
        <taxon>Kineosporiaceae</taxon>
    </lineage>
</organism>
<evidence type="ECO:0000256" key="2">
    <source>
        <dbReference type="ARBA" id="ARBA00022475"/>
    </source>
</evidence>
<comment type="subcellular location">
    <subcellularLocation>
        <location evidence="1">Cell membrane</location>
        <topology evidence="1">Multi-pass membrane protein</topology>
    </subcellularLocation>
</comment>
<keyword evidence="5 6" id="KW-0472">Membrane</keyword>